<feature type="domain" description="ABC transporter" evidence="5">
    <location>
        <begin position="294"/>
        <end position="515"/>
    </location>
</feature>
<feature type="domain" description="ABC transporter" evidence="5">
    <location>
        <begin position="5"/>
        <end position="220"/>
    </location>
</feature>
<protein>
    <submittedName>
        <fullName evidence="6">Heme-transporting ATPase</fullName>
    </submittedName>
</protein>
<evidence type="ECO:0000256" key="1">
    <source>
        <dbReference type="ARBA" id="ARBA00022475"/>
    </source>
</evidence>
<dbReference type="InterPro" id="IPR027417">
    <property type="entry name" value="P-loop_NTPase"/>
</dbReference>
<dbReference type="PANTHER" id="PTHR19211:SF14">
    <property type="entry name" value="ATP-BINDING CASSETTE SUB-FAMILY F MEMBER 1"/>
    <property type="match status" value="1"/>
</dbReference>
<dbReference type="PROSITE" id="PS50893">
    <property type="entry name" value="ABC_TRANSPORTER_2"/>
    <property type="match status" value="2"/>
</dbReference>
<dbReference type="AlphaFoldDB" id="A0A318J696"/>
<evidence type="ECO:0000256" key="2">
    <source>
        <dbReference type="ARBA" id="ARBA00022737"/>
    </source>
</evidence>
<dbReference type="Proteomes" id="UP000247792">
    <property type="component" value="Unassembled WGS sequence"/>
</dbReference>
<sequence>MTTLLSSQALQLETSHGVLFQDLNFTLQVGQRIGLIGHNGSGKSTLLSLLAGQRSANSGSIQMARLCRLQYVEQHLPPALHALSLYDAMLDAIDDMPELHWRVDSLLQELGIDAATARVAVQSLSGGQHTRLLLGRALLRDPNLLLLDEPSNHLDLPSLLWLEEFLLNWKGAFVLVSHDQRLLNRVTRQSWILRDRQITCFDQPCSEALESLAQADEAAQARRDAEQSEIDRVTASSKRLALWGSVYDNEKLARKAKTMQKRADRLKEEQTTVTEGQPWTLKLHGKASAANHLLQLENLTVRATPGLPGLFTLEQFSIRPGDKIALLGANGTGKSSLLRQCWQAILSGETSEQIRWHAAAQIGYYDQSLQQLNSEASLPDALYPFVAGSDTARTEVARKQALISAGFPYHRHQQKVASLSGGERARLLFLALSMASYHLLFLDEPTNHLDMQGKQELTEALSGFAGGFLLVSHDRDLIEQSCQEFWVVQDGRLERWLDAEIAYQCLRNKPALSSAQRGGASEPVKTAEPVINDTELALQRLCELEELLQADLARKPRHQKVQQQDNWREEMASLNSLLGLN</sequence>
<dbReference type="InterPro" id="IPR017871">
    <property type="entry name" value="ABC_transporter-like_CS"/>
</dbReference>
<name>A0A318J696_9BURK</name>
<keyword evidence="1" id="KW-1003">Cell membrane</keyword>
<dbReference type="EMBL" id="QJKB01000006">
    <property type="protein sequence ID" value="PXX42131.1"/>
    <property type="molecule type" value="Genomic_DNA"/>
</dbReference>
<keyword evidence="4" id="KW-0067">ATP-binding</keyword>
<dbReference type="GO" id="GO:0005524">
    <property type="term" value="F:ATP binding"/>
    <property type="evidence" value="ECO:0007669"/>
    <property type="project" value="UniProtKB-KW"/>
</dbReference>
<dbReference type="SMART" id="SM00382">
    <property type="entry name" value="AAA"/>
    <property type="match status" value="2"/>
</dbReference>
<evidence type="ECO:0000259" key="5">
    <source>
        <dbReference type="PROSITE" id="PS50893"/>
    </source>
</evidence>
<dbReference type="InterPro" id="IPR050611">
    <property type="entry name" value="ABCF"/>
</dbReference>
<dbReference type="Gene3D" id="3.40.50.300">
    <property type="entry name" value="P-loop containing nucleotide triphosphate hydrolases"/>
    <property type="match status" value="2"/>
</dbReference>
<dbReference type="RefSeq" id="WP_110256592.1">
    <property type="nucleotide sequence ID" value="NZ_QJKB01000006.1"/>
</dbReference>
<dbReference type="InterPro" id="IPR003439">
    <property type="entry name" value="ABC_transporter-like_ATP-bd"/>
</dbReference>
<dbReference type="SUPFAM" id="SSF52540">
    <property type="entry name" value="P-loop containing nucleoside triphosphate hydrolases"/>
    <property type="match status" value="2"/>
</dbReference>
<keyword evidence="2" id="KW-0677">Repeat</keyword>
<organism evidence="6 7">
    <name type="scientific">Undibacterium pigrum</name>
    <dbReference type="NCBI Taxonomy" id="401470"/>
    <lineage>
        <taxon>Bacteria</taxon>
        <taxon>Pseudomonadati</taxon>
        <taxon>Pseudomonadota</taxon>
        <taxon>Betaproteobacteria</taxon>
        <taxon>Burkholderiales</taxon>
        <taxon>Oxalobacteraceae</taxon>
        <taxon>Undibacterium</taxon>
    </lineage>
</organism>
<dbReference type="CDD" id="cd03221">
    <property type="entry name" value="ABCF_EF-3"/>
    <property type="match status" value="2"/>
</dbReference>
<reference evidence="6 7" key="1">
    <citation type="submission" date="2018-05" db="EMBL/GenBank/DDBJ databases">
        <title>Genomic Encyclopedia of Type Strains, Phase IV (KMG-IV): sequencing the most valuable type-strain genomes for metagenomic binning, comparative biology and taxonomic classification.</title>
        <authorList>
            <person name="Goeker M."/>
        </authorList>
    </citation>
    <scope>NUCLEOTIDE SEQUENCE [LARGE SCALE GENOMIC DNA]</scope>
    <source>
        <strain evidence="6 7">DSM 19792</strain>
    </source>
</reference>
<dbReference type="PROSITE" id="PS00211">
    <property type="entry name" value="ABC_TRANSPORTER_1"/>
    <property type="match status" value="1"/>
</dbReference>
<evidence type="ECO:0000313" key="7">
    <source>
        <dbReference type="Proteomes" id="UP000247792"/>
    </source>
</evidence>
<dbReference type="OrthoDB" id="9808609at2"/>
<dbReference type="GO" id="GO:0016887">
    <property type="term" value="F:ATP hydrolysis activity"/>
    <property type="evidence" value="ECO:0007669"/>
    <property type="project" value="InterPro"/>
</dbReference>
<dbReference type="Pfam" id="PF00005">
    <property type="entry name" value="ABC_tran"/>
    <property type="match status" value="2"/>
</dbReference>
<dbReference type="InterPro" id="IPR003593">
    <property type="entry name" value="AAA+_ATPase"/>
</dbReference>
<keyword evidence="1" id="KW-0472">Membrane</keyword>
<gene>
    <name evidence="6" type="ORF">DFR42_106311</name>
</gene>
<keyword evidence="7" id="KW-1185">Reference proteome</keyword>
<evidence type="ECO:0000313" key="6">
    <source>
        <dbReference type="EMBL" id="PXX42131.1"/>
    </source>
</evidence>
<proteinExistence type="predicted"/>
<evidence type="ECO:0000256" key="4">
    <source>
        <dbReference type="ARBA" id="ARBA00022840"/>
    </source>
</evidence>
<comment type="caution">
    <text evidence="6">The sequence shown here is derived from an EMBL/GenBank/DDBJ whole genome shotgun (WGS) entry which is preliminary data.</text>
</comment>
<accession>A0A318J696</accession>
<keyword evidence="3" id="KW-0547">Nucleotide-binding</keyword>
<dbReference type="PANTHER" id="PTHR19211">
    <property type="entry name" value="ATP-BINDING TRANSPORT PROTEIN-RELATED"/>
    <property type="match status" value="1"/>
</dbReference>
<evidence type="ECO:0000256" key="3">
    <source>
        <dbReference type="ARBA" id="ARBA00022741"/>
    </source>
</evidence>